<evidence type="ECO:0000313" key="2">
    <source>
        <dbReference type="Proteomes" id="UP000189733"/>
    </source>
</evidence>
<dbReference type="STRING" id="1121442.SAMN02745702_01961"/>
<keyword evidence="2" id="KW-1185">Reference proteome</keyword>
<name>A0A1T4WBE4_9BACT</name>
<dbReference type="Pfam" id="PF02597">
    <property type="entry name" value="ThiS"/>
    <property type="match status" value="1"/>
</dbReference>
<organism evidence="1 2">
    <name type="scientific">Desulfobaculum bizertense DSM 18034</name>
    <dbReference type="NCBI Taxonomy" id="1121442"/>
    <lineage>
        <taxon>Bacteria</taxon>
        <taxon>Pseudomonadati</taxon>
        <taxon>Thermodesulfobacteriota</taxon>
        <taxon>Desulfovibrionia</taxon>
        <taxon>Desulfovibrionales</taxon>
        <taxon>Desulfovibrionaceae</taxon>
        <taxon>Desulfobaculum</taxon>
    </lineage>
</organism>
<dbReference type="EMBL" id="FUYA01000006">
    <property type="protein sequence ID" value="SKA74517.1"/>
    <property type="molecule type" value="Genomic_DNA"/>
</dbReference>
<dbReference type="InterPro" id="IPR016155">
    <property type="entry name" value="Mopterin_synth/thiamin_S_b"/>
</dbReference>
<dbReference type="RefSeq" id="WP_078685246.1">
    <property type="nucleotide sequence ID" value="NZ_FUYA01000006.1"/>
</dbReference>
<gene>
    <name evidence="1" type="ORF">SAMN02745702_01961</name>
</gene>
<dbReference type="InterPro" id="IPR012675">
    <property type="entry name" value="Beta-grasp_dom_sf"/>
</dbReference>
<accession>A0A1T4WBE4</accession>
<dbReference type="AlphaFoldDB" id="A0A1T4WBE4"/>
<proteinExistence type="predicted"/>
<dbReference type="SUPFAM" id="SSF54285">
    <property type="entry name" value="MoaD/ThiS"/>
    <property type="match status" value="1"/>
</dbReference>
<dbReference type="InterPro" id="IPR003749">
    <property type="entry name" value="ThiS/MoaD-like"/>
</dbReference>
<dbReference type="Gene3D" id="3.10.20.30">
    <property type="match status" value="1"/>
</dbReference>
<dbReference type="Proteomes" id="UP000189733">
    <property type="component" value="Unassembled WGS sequence"/>
</dbReference>
<protein>
    <submittedName>
        <fullName evidence="1">Molybdopterin converting factor, small subunit</fullName>
    </submittedName>
</protein>
<dbReference type="OrthoDB" id="9801945at2"/>
<sequence length="75" mass="8178">MKINVKCFATLSTFDPKEPENFEVPDGITVAQLIELLGIEREEVKIMFINSTHVKDSATIQDGDRVGLFPAVGGG</sequence>
<evidence type="ECO:0000313" key="1">
    <source>
        <dbReference type="EMBL" id="SKA74517.1"/>
    </source>
</evidence>
<reference evidence="1 2" key="1">
    <citation type="submission" date="2017-02" db="EMBL/GenBank/DDBJ databases">
        <authorList>
            <person name="Peterson S.W."/>
        </authorList>
    </citation>
    <scope>NUCLEOTIDE SEQUENCE [LARGE SCALE GENOMIC DNA]</scope>
    <source>
        <strain evidence="1 2">DSM 18034</strain>
    </source>
</reference>